<proteinExistence type="predicted"/>
<evidence type="ECO:0000256" key="1">
    <source>
        <dbReference type="SAM" id="MobiDB-lite"/>
    </source>
</evidence>
<dbReference type="AlphaFoldDB" id="A0A832H4J5"/>
<feature type="compositionally biased region" description="Basic and acidic residues" evidence="1">
    <location>
        <begin position="1"/>
        <end position="21"/>
    </location>
</feature>
<gene>
    <name evidence="2" type="ORF">ENR47_11455</name>
</gene>
<evidence type="ECO:0000313" key="2">
    <source>
        <dbReference type="EMBL" id="HGW94882.1"/>
    </source>
</evidence>
<reference evidence="2" key="1">
    <citation type="journal article" date="2020" name="mSystems">
        <title>Genome- and Community-Level Interaction Insights into Carbon Utilization and Element Cycling Functions of Hydrothermarchaeota in Hydrothermal Sediment.</title>
        <authorList>
            <person name="Zhou Z."/>
            <person name="Liu Y."/>
            <person name="Xu W."/>
            <person name="Pan J."/>
            <person name="Luo Z.H."/>
            <person name="Li M."/>
        </authorList>
    </citation>
    <scope>NUCLEOTIDE SEQUENCE [LARGE SCALE GENOMIC DNA]</scope>
    <source>
        <strain evidence="2">SpSt-402</strain>
    </source>
</reference>
<sequence length="101" mass="11978">MARQLKRWESPRREGRNDKGRGGSARQRQRKKQFQTLRQKLKEQSKHQRNSQQNQKGDAEMLPLFNADLMGLSLSQVWTVRLNIGTNRLSCYRIRRRCIPA</sequence>
<protein>
    <submittedName>
        <fullName evidence="2">Uncharacterized protein</fullName>
    </submittedName>
</protein>
<dbReference type="EMBL" id="DSRD01000712">
    <property type="protein sequence ID" value="HGW94882.1"/>
    <property type="molecule type" value="Genomic_DNA"/>
</dbReference>
<comment type="caution">
    <text evidence="2">The sequence shown here is derived from an EMBL/GenBank/DDBJ whole genome shotgun (WGS) entry which is preliminary data.</text>
</comment>
<feature type="region of interest" description="Disordered" evidence="1">
    <location>
        <begin position="1"/>
        <end position="59"/>
    </location>
</feature>
<accession>A0A832H4J5</accession>
<organism evidence="2">
    <name type="scientific">Oscillatoriales cyanobacterium SpSt-402</name>
    <dbReference type="NCBI Taxonomy" id="2282168"/>
    <lineage>
        <taxon>Bacteria</taxon>
        <taxon>Bacillati</taxon>
        <taxon>Cyanobacteriota</taxon>
        <taxon>Cyanophyceae</taxon>
        <taxon>Oscillatoriophycideae</taxon>
        <taxon>Oscillatoriales</taxon>
    </lineage>
</organism>
<name>A0A832H4J5_9CYAN</name>